<dbReference type="OrthoDB" id="2013972at2759"/>
<reference evidence="1" key="1">
    <citation type="submission" date="2020-07" db="EMBL/GenBank/DDBJ databases">
        <authorList>
            <person name="Nieuwenhuis M."/>
            <person name="Van De Peppel L.J.J."/>
        </authorList>
    </citation>
    <scope>NUCLEOTIDE SEQUENCE</scope>
    <source>
        <strain evidence="1">AP01</strain>
        <tissue evidence="1">Mycelium</tissue>
    </source>
</reference>
<proteinExistence type="predicted"/>
<organism evidence="1 2">
    <name type="scientific">Asterophora parasitica</name>
    <dbReference type="NCBI Taxonomy" id="117018"/>
    <lineage>
        <taxon>Eukaryota</taxon>
        <taxon>Fungi</taxon>
        <taxon>Dikarya</taxon>
        <taxon>Basidiomycota</taxon>
        <taxon>Agaricomycotina</taxon>
        <taxon>Agaricomycetes</taxon>
        <taxon>Agaricomycetidae</taxon>
        <taxon>Agaricales</taxon>
        <taxon>Tricholomatineae</taxon>
        <taxon>Lyophyllaceae</taxon>
        <taxon>Asterophora</taxon>
    </lineage>
</organism>
<comment type="caution">
    <text evidence="1">The sequence shown here is derived from an EMBL/GenBank/DDBJ whole genome shotgun (WGS) entry which is preliminary data.</text>
</comment>
<dbReference type="AlphaFoldDB" id="A0A9P7G6A3"/>
<sequence>MIAMGIKNYPSLIGEVARILKPGGFLQMQEWDFFVVNVEKNIVGAESWFGRWCAALRRGLAFRSASVGAAESLDAMIEAQGPFESVQQQNVWMPIGPCFPRDTADGMRLNLVGEFMRENVKAFIKGGRTLIVGSGMSVEDYNTLAFHATKEVQDVSLPMYLRLNCVTARKQY</sequence>
<keyword evidence="2" id="KW-1185">Reference proteome</keyword>
<protein>
    <submittedName>
        <fullName evidence="1">Uncharacterized protein</fullName>
    </submittedName>
</protein>
<name>A0A9P7G6A3_9AGAR</name>
<dbReference type="SUPFAM" id="SSF53335">
    <property type="entry name" value="S-adenosyl-L-methionine-dependent methyltransferases"/>
    <property type="match status" value="1"/>
</dbReference>
<gene>
    <name evidence="1" type="ORF">DXG03_001850</name>
</gene>
<dbReference type="InterPro" id="IPR029063">
    <property type="entry name" value="SAM-dependent_MTases_sf"/>
</dbReference>
<evidence type="ECO:0000313" key="1">
    <source>
        <dbReference type="EMBL" id="KAG5642933.1"/>
    </source>
</evidence>
<reference evidence="1" key="2">
    <citation type="submission" date="2021-10" db="EMBL/GenBank/DDBJ databases">
        <title>Phylogenomics reveals ancestral predisposition of the termite-cultivated fungus Termitomyces towards a domesticated lifestyle.</title>
        <authorList>
            <person name="Auxier B."/>
            <person name="Grum-Grzhimaylo A."/>
            <person name="Cardenas M.E."/>
            <person name="Lodge J.D."/>
            <person name="Laessoe T."/>
            <person name="Pedersen O."/>
            <person name="Smith M.E."/>
            <person name="Kuyper T.W."/>
            <person name="Franco-Molano E.A."/>
            <person name="Baroni T.J."/>
            <person name="Aanen D.K."/>
        </authorList>
    </citation>
    <scope>NUCLEOTIDE SEQUENCE</scope>
    <source>
        <strain evidence="1">AP01</strain>
        <tissue evidence="1">Mycelium</tissue>
    </source>
</reference>
<accession>A0A9P7G6A3</accession>
<dbReference type="EMBL" id="JABCKV010000145">
    <property type="protein sequence ID" value="KAG5642933.1"/>
    <property type="molecule type" value="Genomic_DNA"/>
</dbReference>
<evidence type="ECO:0000313" key="2">
    <source>
        <dbReference type="Proteomes" id="UP000775547"/>
    </source>
</evidence>
<dbReference type="Proteomes" id="UP000775547">
    <property type="component" value="Unassembled WGS sequence"/>
</dbReference>